<sequence length="228" mass="24478">MEIALVLPALVLLVIGGWVAGYMTFAKMALAMAANRAARDFAAAVSLHDRLKEPERAYRYDGGFAESFGLPRWAVHALIMRTQAAPGSSRSDQAVVVAMCYRLPLALPGGLPAGVRTAEAAAGSWREIRSEAEEWEALLRRAEALAARGEQLTGQARWAADLWRQVIEGPPADFTPLDGADLQGPEGLEQAARKLCEPPAGDGRSLIVTARAAYLLQTVFEPEGGGRR</sequence>
<accession>A0A1Y2T350</accession>
<evidence type="ECO:0000256" key="1">
    <source>
        <dbReference type="SAM" id="Coils"/>
    </source>
</evidence>
<protein>
    <recommendedName>
        <fullName evidence="2">TadE-like domain-containing protein</fullName>
    </recommendedName>
</protein>
<evidence type="ECO:0000259" key="2">
    <source>
        <dbReference type="Pfam" id="PF07811"/>
    </source>
</evidence>
<dbReference type="InterPro" id="IPR012495">
    <property type="entry name" value="TadE-like_dom"/>
</dbReference>
<evidence type="ECO:0000313" key="3">
    <source>
        <dbReference type="EMBL" id="OTA40901.1"/>
    </source>
</evidence>
<dbReference type="AlphaFoldDB" id="A0A1Y2T350"/>
<keyword evidence="1" id="KW-0175">Coiled coil</keyword>
<evidence type="ECO:0000313" key="4">
    <source>
        <dbReference type="Proteomes" id="UP000194267"/>
    </source>
</evidence>
<comment type="caution">
    <text evidence="3">The sequence shown here is derived from an EMBL/GenBank/DDBJ whole genome shotgun (WGS) entry which is preliminary data.</text>
</comment>
<gene>
    <name evidence="3" type="ORF">A6D92_12080</name>
</gene>
<dbReference type="EMBL" id="LWLV01001040">
    <property type="protein sequence ID" value="OTA40901.1"/>
    <property type="molecule type" value="Genomic_DNA"/>
</dbReference>
<feature type="coiled-coil region" evidence="1">
    <location>
        <begin position="125"/>
        <end position="152"/>
    </location>
</feature>
<proteinExistence type="predicted"/>
<organism evidence="3 4">
    <name type="scientific">Symbiobacterium thermophilum</name>
    <dbReference type="NCBI Taxonomy" id="2734"/>
    <lineage>
        <taxon>Bacteria</taxon>
        <taxon>Bacillati</taxon>
        <taxon>Bacillota</taxon>
        <taxon>Clostridia</taxon>
        <taxon>Eubacteriales</taxon>
        <taxon>Symbiobacteriaceae</taxon>
        <taxon>Symbiobacterium</taxon>
    </lineage>
</organism>
<reference evidence="4" key="1">
    <citation type="submission" date="2016-04" db="EMBL/GenBank/DDBJ databases">
        <authorList>
            <person name="Antunes L.P."/>
            <person name="Martins L.F."/>
            <person name="Pereira R.V."/>
            <person name="Thomas A.M."/>
            <person name="Barbosa D."/>
            <person name="Nascimento L."/>
            <person name="Silva G.M."/>
            <person name="Condomitti G.W."/>
            <person name="Digiampietri L.A."/>
            <person name="Lombardi K.C."/>
            <person name="Ramos P.L."/>
            <person name="Quaggio R.B."/>
            <person name="Oliveira J.C."/>
            <person name="Pascon R.C."/>
            <person name="Cruz J.B."/>
            <person name="Silva A.M."/>
            <person name="Setubal J.C."/>
        </authorList>
    </citation>
    <scope>NUCLEOTIDE SEQUENCE [LARGE SCALE GENOMIC DNA]</scope>
</reference>
<dbReference type="Pfam" id="PF07811">
    <property type="entry name" value="TadE"/>
    <property type="match status" value="1"/>
</dbReference>
<dbReference type="Proteomes" id="UP000194267">
    <property type="component" value="Unassembled WGS sequence"/>
</dbReference>
<feature type="domain" description="TadE-like" evidence="2">
    <location>
        <begin position="2"/>
        <end position="39"/>
    </location>
</feature>
<name>A0A1Y2T350_SYMTR</name>